<evidence type="ECO:0000256" key="1">
    <source>
        <dbReference type="SAM" id="MobiDB-lite"/>
    </source>
</evidence>
<organism evidence="3 4">
    <name type="scientific">Coptis chinensis</name>
    <dbReference type="NCBI Taxonomy" id="261450"/>
    <lineage>
        <taxon>Eukaryota</taxon>
        <taxon>Viridiplantae</taxon>
        <taxon>Streptophyta</taxon>
        <taxon>Embryophyta</taxon>
        <taxon>Tracheophyta</taxon>
        <taxon>Spermatophyta</taxon>
        <taxon>Magnoliopsida</taxon>
        <taxon>Ranunculales</taxon>
        <taxon>Ranunculaceae</taxon>
        <taxon>Coptidoideae</taxon>
        <taxon>Coptis</taxon>
    </lineage>
</organism>
<dbReference type="Gene3D" id="1.20.1280.50">
    <property type="match status" value="1"/>
</dbReference>
<sequence length="516" mass="60326">MGDRERDRDRRRGRTRRSRTPERNRSRHTRSPDRKFKKSSKYRLRSRSIDHHSRRRRSPLPRKHRDEKEQQNKKEVFSKLPVDIVFDIFARLPLDTISECKWVSKAWYDLVLHPRFADIYFARSRTSLPCVVFFSRYLPSYLIDPISLGNYETSATAHNLKLKGFKENFRIKCGWVCFEVVGTVNGLICYCPESCDYEPVPYYICNPITRDYLMPPTSLKKDIVPIGSGFGFDSLNNEYKLLRILRNSSEDGNEVEVFTLGSDSWREITINVPYIYYLSRKFCVLVNGCLHWVGVANLKTTKNVECTTILSFNVATEDFDLIKLPPLRTKGDWGTMETELMVLGERLCVMENSPWGEKEIWMMKDYGVHSSWAKEYVFERKFFYRGFHSGHPLVIELKNSELLLLNEDGHLGYFDPKRRFLPPSTLSDREKMNQQSRKDVSNISEWEPLFSQDCWLYTEATAVEAREAYLAIRAEIEELEARSGDRRGAAAWTVIGRRSIHSRSVVFGSRGRSSSW</sequence>
<dbReference type="Pfam" id="PF08268">
    <property type="entry name" value="FBA_3"/>
    <property type="match status" value="1"/>
</dbReference>
<dbReference type="Proteomes" id="UP000631114">
    <property type="component" value="Unassembled WGS sequence"/>
</dbReference>
<feature type="domain" description="F-box" evidence="2">
    <location>
        <begin position="74"/>
        <end position="124"/>
    </location>
</feature>
<proteinExistence type="predicted"/>
<dbReference type="OrthoDB" id="610337at2759"/>
<reference evidence="3 4" key="1">
    <citation type="submission" date="2020-10" db="EMBL/GenBank/DDBJ databases">
        <title>The Coptis chinensis genome and diversification of protoberbering-type alkaloids.</title>
        <authorList>
            <person name="Wang B."/>
            <person name="Shu S."/>
            <person name="Song C."/>
            <person name="Liu Y."/>
        </authorList>
    </citation>
    <scope>NUCLEOTIDE SEQUENCE [LARGE SCALE GENOMIC DNA]</scope>
    <source>
        <strain evidence="3">HL-2020</strain>
        <tissue evidence="3">Leaf</tissue>
    </source>
</reference>
<dbReference type="InterPro" id="IPR050796">
    <property type="entry name" value="SCF_F-box_component"/>
</dbReference>
<dbReference type="PANTHER" id="PTHR31672:SF13">
    <property type="entry name" value="F-BOX PROTEIN CPR30-LIKE"/>
    <property type="match status" value="1"/>
</dbReference>
<dbReference type="Pfam" id="PF12937">
    <property type="entry name" value="F-box-like"/>
    <property type="match status" value="1"/>
</dbReference>
<feature type="compositionally biased region" description="Basic and acidic residues" evidence="1">
    <location>
        <begin position="19"/>
        <end position="34"/>
    </location>
</feature>
<dbReference type="InterPro" id="IPR013187">
    <property type="entry name" value="F-box-assoc_dom_typ3"/>
</dbReference>
<feature type="compositionally biased region" description="Basic and acidic residues" evidence="1">
    <location>
        <begin position="1"/>
        <end position="10"/>
    </location>
</feature>
<dbReference type="InterPro" id="IPR036047">
    <property type="entry name" value="F-box-like_dom_sf"/>
</dbReference>
<feature type="compositionally biased region" description="Basic residues" evidence="1">
    <location>
        <begin position="35"/>
        <end position="63"/>
    </location>
</feature>
<accession>A0A835I2I3</accession>
<dbReference type="InterPro" id="IPR017451">
    <property type="entry name" value="F-box-assoc_interact_dom"/>
</dbReference>
<comment type="caution">
    <text evidence="3">The sequence shown here is derived from an EMBL/GenBank/DDBJ whole genome shotgun (WGS) entry which is preliminary data.</text>
</comment>
<gene>
    <name evidence="3" type="ORF">IFM89_015671</name>
</gene>
<dbReference type="InterPro" id="IPR001810">
    <property type="entry name" value="F-box_dom"/>
</dbReference>
<keyword evidence="4" id="KW-1185">Reference proteome</keyword>
<name>A0A835I2I3_9MAGN</name>
<evidence type="ECO:0000313" key="3">
    <source>
        <dbReference type="EMBL" id="KAF9609374.1"/>
    </source>
</evidence>
<dbReference type="SUPFAM" id="SSF81383">
    <property type="entry name" value="F-box domain"/>
    <property type="match status" value="1"/>
</dbReference>
<dbReference type="NCBIfam" id="TIGR01640">
    <property type="entry name" value="F_box_assoc_1"/>
    <property type="match status" value="1"/>
</dbReference>
<dbReference type="PANTHER" id="PTHR31672">
    <property type="entry name" value="BNACNNG10540D PROTEIN"/>
    <property type="match status" value="1"/>
</dbReference>
<protein>
    <recommendedName>
        <fullName evidence="2">F-box domain-containing protein</fullName>
    </recommendedName>
</protein>
<evidence type="ECO:0000313" key="4">
    <source>
        <dbReference type="Proteomes" id="UP000631114"/>
    </source>
</evidence>
<feature type="region of interest" description="Disordered" evidence="1">
    <location>
        <begin position="1"/>
        <end position="73"/>
    </location>
</feature>
<dbReference type="EMBL" id="JADFTS010000004">
    <property type="protein sequence ID" value="KAF9609374.1"/>
    <property type="molecule type" value="Genomic_DNA"/>
</dbReference>
<dbReference type="PROSITE" id="PS50181">
    <property type="entry name" value="FBOX"/>
    <property type="match status" value="1"/>
</dbReference>
<dbReference type="AlphaFoldDB" id="A0A835I2I3"/>
<feature type="compositionally biased region" description="Basic and acidic residues" evidence="1">
    <location>
        <begin position="64"/>
        <end position="73"/>
    </location>
</feature>
<evidence type="ECO:0000259" key="2">
    <source>
        <dbReference type="PROSITE" id="PS50181"/>
    </source>
</evidence>